<dbReference type="RefSeq" id="WP_171992700.1">
    <property type="nucleotide sequence ID" value="NZ_CP012543.1"/>
</dbReference>
<dbReference type="KEGG" id="crx:CRECT_1356"/>
<evidence type="ECO:0000259" key="1">
    <source>
        <dbReference type="Pfam" id="PF05876"/>
    </source>
</evidence>
<feature type="domain" description="Phage terminase large subunit GpA ATPase" evidence="1">
    <location>
        <begin position="37"/>
        <end position="277"/>
    </location>
</feature>
<dbReference type="InterPro" id="IPR027417">
    <property type="entry name" value="P-loop_NTPase"/>
</dbReference>
<evidence type="ECO:0000259" key="2">
    <source>
        <dbReference type="Pfam" id="PF20454"/>
    </source>
</evidence>
<organism evidence="3 4">
    <name type="scientific">Campylobacter rectus</name>
    <name type="common">Wolinella recta</name>
    <dbReference type="NCBI Taxonomy" id="203"/>
    <lineage>
        <taxon>Bacteria</taxon>
        <taxon>Pseudomonadati</taxon>
        <taxon>Campylobacterota</taxon>
        <taxon>Epsilonproteobacteria</taxon>
        <taxon>Campylobacterales</taxon>
        <taxon>Campylobacteraceae</taxon>
        <taxon>Campylobacter</taxon>
    </lineage>
</organism>
<reference evidence="3 4" key="1">
    <citation type="submission" date="2016-07" db="EMBL/GenBank/DDBJ databases">
        <title>Comparative genomics of the Campylobacter concisus group.</title>
        <authorList>
            <person name="Miller W.G."/>
            <person name="Yee E."/>
            <person name="Chapman M.H."/>
            <person name="Huynh S."/>
            <person name="Bono J.L."/>
            <person name="On S.L.W."/>
            <person name="StLeger J."/>
            <person name="Foster G."/>
            <person name="Parker C.T."/>
        </authorList>
    </citation>
    <scope>NUCLEOTIDE SEQUENCE [LARGE SCALE GENOMIC DNA]</scope>
    <source>
        <strain evidence="3 4">ATCC 33238</strain>
    </source>
</reference>
<accession>A0A6G5QMV6</accession>
<dbReference type="GO" id="GO:0005524">
    <property type="term" value="F:ATP binding"/>
    <property type="evidence" value="ECO:0007669"/>
    <property type="project" value="InterPro"/>
</dbReference>
<dbReference type="EMBL" id="CP012543">
    <property type="protein sequence ID" value="QCD47010.1"/>
    <property type="molecule type" value="Genomic_DNA"/>
</dbReference>
<sequence>MGKIIDIFANAIFIKPRLNLTQWAEKFRILSRESSSNYGRFKAFSYQVEPMNEISNPKRRKIVLLWGSQVGKSETINNAIGYFIHQEPSTILFLLPNDTDAKDYSKRRLAPMFRDCNVLNDLITSNDANDTILIKNFKGGNLALVGSNSPSKLASKPIKILLVDEADRCEPTKEGDSIELAEKRTKTFFDRKIIISSTPTVKGSSTIEGEYELSDQRKFYIKCPECGFAQTMKFEFLAWDKDESDAPIFESARYQCCECGALLTEQQKNEAVKGGEWIAGNPRSDVAGFFLNALYSPFYTMEDVVKDWYRSKDNHLKLQTFINTIKCESFEPPAIKIDENEFLNRIESYNDQSLPAEVKFITAGVDIQDNRTEINFIGWGRGLEAYCIEHVQIWGNTDQDKVWADTYKYLCKKFKKEDGRSLVISLALIDSGFNTERVYRLVSLNKNFIATKGLSEQSGKAAFLNKIKIIQRGVKFMPIGTYAGKSELYRLLRIDEPGAGYFHFSESYKEEFFKQLTSEKIEKTKDKNGYLKLRWVKTRDRNEALDITLLAYAGAKMLNLALKGKR</sequence>
<dbReference type="InterPro" id="IPR046454">
    <property type="entry name" value="GpA_endonuclease"/>
</dbReference>
<dbReference type="Gene3D" id="3.40.50.300">
    <property type="entry name" value="P-loop containing nucleotide triphosphate hydrolases"/>
    <property type="match status" value="1"/>
</dbReference>
<dbReference type="Pfam" id="PF20454">
    <property type="entry name" value="GpA_nuclease"/>
    <property type="match status" value="1"/>
</dbReference>
<feature type="domain" description="Terminase large subunit GpA endonuclease" evidence="2">
    <location>
        <begin position="287"/>
        <end position="561"/>
    </location>
</feature>
<dbReference type="GO" id="GO:0004519">
    <property type="term" value="F:endonuclease activity"/>
    <property type="evidence" value="ECO:0007669"/>
    <property type="project" value="InterPro"/>
</dbReference>
<dbReference type="GO" id="GO:0016887">
    <property type="term" value="F:ATP hydrolysis activity"/>
    <property type="evidence" value="ECO:0007669"/>
    <property type="project" value="InterPro"/>
</dbReference>
<dbReference type="PANTHER" id="PTHR34413:SF2">
    <property type="entry name" value="PROPHAGE TAIL FIBER ASSEMBLY PROTEIN HOMOLOG TFAE-RELATED"/>
    <property type="match status" value="1"/>
</dbReference>
<dbReference type="AlphaFoldDB" id="A0A6G5QMV6"/>
<evidence type="ECO:0000313" key="3">
    <source>
        <dbReference type="EMBL" id="QCD47010.1"/>
    </source>
</evidence>
<dbReference type="InterPro" id="IPR051220">
    <property type="entry name" value="TFA_Chaperone"/>
</dbReference>
<name>A0A6G5QMV6_CAMRE</name>
<protein>
    <submittedName>
        <fullName evidence="3">Phage terminase, large subunit</fullName>
    </submittedName>
</protein>
<dbReference type="InterPro" id="IPR008866">
    <property type="entry name" value="Phage_lambda_GpA-like"/>
</dbReference>
<gene>
    <name evidence="3" type="ORF">CRECT_1356</name>
</gene>
<dbReference type="Proteomes" id="UP000502377">
    <property type="component" value="Chromosome"/>
</dbReference>
<dbReference type="Pfam" id="PF05876">
    <property type="entry name" value="GpA_ATPase"/>
    <property type="match status" value="1"/>
</dbReference>
<evidence type="ECO:0000313" key="4">
    <source>
        <dbReference type="Proteomes" id="UP000502377"/>
    </source>
</evidence>
<dbReference type="HAMAP" id="MF_04144">
    <property type="entry name" value="TERL_LAMBDA"/>
    <property type="match status" value="1"/>
</dbReference>
<dbReference type="PANTHER" id="PTHR34413">
    <property type="entry name" value="PROPHAGE TAIL FIBER ASSEMBLY PROTEIN HOMOLOG TFAE-RELATED-RELATED"/>
    <property type="match status" value="1"/>
</dbReference>
<proteinExistence type="inferred from homology"/>
<dbReference type="InterPro" id="IPR046453">
    <property type="entry name" value="GpA_ATPase"/>
</dbReference>